<dbReference type="AlphaFoldDB" id="A0A0V0RQS0"/>
<reference evidence="2 3" key="1">
    <citation type="submission" date="2015-01" db="EMBL/GenBank/DDBJ databases">
        <title>Evolution of Trichinella species and genotypes.</title>
        <authorList>
            <person name="Korhonen P.K."/>
            <person name="Edoardo P."/>
            <person name="Giuseppe L.R."/>
            <person name="Gasser R.B."/>
        </authorList>
    </citation>
    <scope>NUCLEOTIDE SEQUENCE [LARGE SCALE GENOMIC DNA]</scope>
    <source>
        <strain evidence="2">ISS37</strain>
    </source>
</reference>
<organism evidence="2 3">
    <name type="scientific">Trichinella nelsoni</name>
    <dbReference type="NCBI Taxonomy" id="6336"/>
    <lineage>
        <taxon>Eukaryota</taxon>
        <taxon>Metazoa</taxon>
        <taxon>Ecdysozoa</taxon>
        <taxon>Nematoda</taxon>
        <taxon>Enoplea</taxon>
        <taxon>Dorylaimia</taxon>
        <taxon>Trichinellida</taxon>
        <taxon>Trichinellidae</taxon>
        <taxon>Trichinella</taxon>
    </lineage>
</organism>
<accession>A0A0V0RQS0</accession>
<dbReference type="SMART" id="SM00587">
    <property type="entry name" value="CHK"/>
    <property type="match status" value="1"/>
</dbReference>
<dbReference type="PANTHER" id="PTHR23020">
    <property type="entry name" value="UNCHARACTERIZED NUCLEAR HORMONE RECEPTOR-RELATED"/>
    <property type="match status" value="1"/>
</dbReference>
<dbReference type="EMBL" id="JYDL01000104">
    <property type="protein sequence ID" value="KRX16581.1"/>
    <property type="molecule type" value="Genomic_DNA"/>
</dbReference>
<dbReference type="Pfam" id="PF07914">
    <property type="entry name" value="DUF1679"/>
    <property type="match status" value="1"/>
</dbReference>
<dbReference type="PANTHER" id="PTHR23020:SF41">
    <property type="entry name" value="AMINOGLYCOSIDE PHOSPHOTRANSFERASE DOMAIN-CONTAINING PROTEIN"/>
    <property type="match status" value="1"/>
</dbReference>
<dbReference type="InterPro" id="IPR052961">
    <property type="entry name" value="Oxido-Kinase-like_Enzymes"/>
</dbReference>
<dbReference type="STRING" id="6336.A0A0V0RQS0"/>
<dbReference type="OrthoDB" id="5915577at2759"/>
<gene>
    <name evidence="2" type="primary">dhs-27</name>
    <name evidence="2" type="ORF">T07_799</name>
</gene>
<keyword evidence="3" id="KW-1185">Reference proteome</keyword>
<name>A0A0V0RQS0_9BILA</name>
<dbReference type="SUPFAM" id="SSF56112">
    <property type="entry name" value="Protein kinase-like (PK-like)"/>
    <property type="match status" value="1"/>
</dbReference>
<comment type="caution">
    <text evidence="2">The sequence shown here is derived from an EMBL/GenBank/DDBJ whole genome shotgun (WGS) entry which is preliminary data.</text>
</comment>
<evidence type="ECO:0000259" key="1">
    <source>
        <dbReference type="SMART" id="SM00587"/>
    </source>
</evidence>
<dbReference type="InterPro" id="IPR012877">
    <property type="entry name" value="Dhs-27"/>
</dbReference>
<dbReference type="InterPro" id="IPR011009">
    <property type="entry name" value="Kinase-like_dom_sf"/>
</dbReference>
<sequence length="395" mass="45588">MDYLNANICNVKNFVETKLKKRLLTKAVLESVDCKLIADGMGQLSRIYRVNLIWSCNDETVLPNSVVLKLPRLKDFSDVVKIFQNNKNKRIDQTIEFIKASHNVECDIYDIFESLKNPPLPLMRCYYAEKSNGENSGILIFEDMSLNGVSEDFSTILNLDEIFNLISLLVDLHVWSLTTSVDWKSKCPALLNRLKDTTDKYALMGGLQNFVNDYPEQFGFMDVERICHYMHIDNLTKRKEHLMNTTPKVLVHGDFKANNIFFKKRSDGTASSRIAAIIDWQTAEVGSMIDDICSLLVISTSSTIRREHEKNIIQYYLNCLTAKLPKTLHQIIPDYETLWHAYKQIFLFRVVLLLNLSAIIVKHKNDNLDQFNEIMDRITSAYYDAMGFLDEDAEH</sequence>
<dbReference type="InterPro" id="IPR015897">
    <property type="entry name" value="CHK_kinase-like"/>
</dbReference>
<proteinExistence type="predicted"/>
<evidence type="ECO:0000313" key="3">
    <source>
        <dbReference type="Proteomes" id="UP000054630"/>
    </source>
</evidence>
<evidence type="ECO:0000313" key="2">
    <source>
        <dbReference type="EMBL" id="KRX16581.1"/>
    </source>
</evidence>
<protein>
    <submittedName>
        <fullName evidence="2">Putative oxidoreductase-like protein</fullName>
    </submittedName>
</protein>
<dbReference type="Gene3D" id="3.90.1200.10">
    <property type="match status" value="1"/>
</dbReference>
<feature type="domain" description="CHK kinase-like" evidence="1">
    <location>
        <begin position="139"/>
        <end position="326"/>
    </location>
</feature>
<dbReference type="Proteomes" id="UP000054630">
    <property type="component" value="Unassembled WGS sequence"/>
</dbReference>